<evidence type="ECO:0000313" key="3">
    <source>
        <dbReference type="Proteomes" id="UP000005408"/>
    </source>
</evidence>
<evidence type="ECO:0000256" key="1">
    <source>
        <dbReference type="SAM" id="Phobius"/>
    </source>
</evidence>
<keyword evidence="3" id="KW-1185">Reference proteome</keyword>
<evidence type="ECO:0000313" key="2">
    <source>
        <dbReference type="EnsemblMetazoa" id="G15417.1:cds"/>
    </source>
</evidence>
<dbReference type="AlphaFoldDB" id="A0A8W8IS30"/>
<dbReference type="EnsemblMetazoa" id="G15417.1">
    <property type="protein sequence ID" value="G15417.1:cds"/>
    <property type="gene ID" value="G15417"/>
</dbReference>
<name>A0A8W8IS30_MAGGI</name>
<accession>A0A8W8IS30</accession>
<keyword evidence="1" id="KW-1133">Transmembrane helix</keyword>
<sequence>MGSFASIFFIFGLVDYFVIGIAVKPHSTIKGNVESLIELTPWTWTHLNTSIKVDSPVTVDVSLTSHYRLT</sequence>
<dbReference type="Proteomes" id="UP000005408">
    <property type="component" value="Unassembled WGS sequence"/>
</dbReference>
<feature type="transmembrane region" description="Helical" evidence="1">
    <location>
        <begin position="6"/>
        <end position="23"/>
    </location>
</feature>
<keyword evidence="1" id="KW-0472">Membrane</keyword>
<protein>
    <submittedName>
        <fullName evidence="2">Uncharacterized protein</fullName>
    </submittedName>
</protein>
<keyword evidence="1" id="KW-0812">Transmembrane</keyword>
<reference evidence="2" key="1">
    <citation type="submission" date="2022-08" db="UniProtKB">
        <authorList>
            <consortium name="EnsemblMetazoa"/>
        </authorList>
    </citation>
    <scope>IDENTIFICATION</scope>
    <source>
        <strain evidence="2">05x7-T-G4-1.051#20</strain>
    </source>
</reference>
<organism evidence="2 3">
    <name type="scientific">Magallana gigas</name>
    <name type="common">Pacific oyster</name>
    <name type="synonym">Crassostrea gigas</name>
    <dbReference type="NCBI Taxonomy" id="29159"/>
    <lineage>
        <taxon>Eukaryota</taxon>
        <taxon>Metazoa</taxon>
        <taxon>Spiralia</taxon>
        <taxon>Lophotrochozoa</taxon>
        <taxon>Mollusca</taxon>
        <taxon>Bivalvia</taxon>
        <taxon>Autobranchia</taxon>
        <taxon>Pteriomorphia</taxon>
        <taxon>Ostreida</taxon>
        <taxon>Ostreoidea</taxon>
        <taxon>Ostreidae</taxon>
        <taxon>Magallana</taxon>
    </lineage>
</organism>
<proteinExistence type="predicted"/>